<evidence type="ECO:0000259" key="8">
    <source>
        <dbReference type="PROSITE" id="PS51698"/>
    </source>
</evidence>
<dbReference type="InterPro" id="IPR011989">
    <property type="entry name" value="ARM-like"/>
</dbReference>
<keyword evidence="10" id="KW-1185">Reference proteome</keyword>
<dbReference type="SUPFAM" id="SSF57850">
    <property type="entry name" value="RING/U-box"/>
    <property type="match status" value="1"/>
</dbReference>
<dbReference type="EMBL" id="JBFOLK010000001">
    <property type="protein sequence ID" value="KAL2543183.1"/>
    <property type="molecule type" value="Genomic_DNA"/>
</dbReference>
<evidence type="ECO:0000256" key="7">
    <source>
        <dbReference type="PROSITE-ProRule" id="PRU00259"/>
    </source>
</evidence>
<dbReference type="Gene3D" id="1.25.10.10">
    <property type="entry name" value="Leucine-rich Repeat Variant"/>
    <property type="match status" value="1"/>
</dbReference>
<dbReference type="CDD" id="cd16664">
    <property type="entry name" value="RING-Ubox_PUB"/>
    <property type="match status" value="1"/>
</dbReference>
<evidence type="ECO:0000256" key="6">
    <source>
        <dbReference type="ARBA" id="ARBA00022786"/>
    </source>
</evidence>
<gene>
    <name evidence="9" type="ORF">Adt_04161</name>
</gene>
<dbReference type="SMART" id="SM00504">
    <property type="entry name" value="Ubox"/>
    <property type="match status" value="1"/>
</dbReference>
<name>A0ABD1W2Z6_9LAMI</name>
<dbReference type="InterPro" id="IPR045210">
    <property type="entry name" value="RING-Ubox_PUB"/>
</dbReference>
<protein>
    <recommendedName>
        <fullName evidence="3">RING-type E3 ubiquitin transferase</fullName>
        <ecNumber evidence="3">2.3.2.27</ecNumber>
    </recommendedName>
</protein>
<feature type="domain" description="U-box" evidence="8">
    <location>
        <begin position="276"/>
        <end position="350"/>
    </location>
</feature>
<keyword evidence="5" id="KW-0677">Repeat</keyword>
<dbReference type="InterPro" id="IPR000225">
    <property type="entry name" value="Armadillo"/>
</dbReference>
<dbReference type="SUPFAM" id="SSF48371">
    <property type="entry name" value="ARM repeat"/>
    <property type="match status" value="1"/>
</dbReference>
<dbReference type="PROSITE" id="PS51698">
    <property type="entry name" value="U_BOX"/>
    <property type="match status" value="1"/>
</dbReference>
<dbReference type="AlphaFoldDB" id="A0ABD1W2Z6"/>
<feature type="repeat" description="ARM" evidence="7">
    <location>
        <begin position="420"/>
        <end position="462"/>
    </location>
</feature>
<reference evidence="10" key="1">
    <citation type="submission" date="2024-07" db="EMBL/GenBank/DDBJ databases">
        <title>Two chromosome-level genome assemblies of Korean endemic species Abeliophyllum distichum and Forsythia ovata (Oleaceae).</title>
        <authorList>
            <person name="Jang H."/>
        </authorList>
    </citation>
    <scope>NUCLEOTIDE SEQUENCE [LARGE SCALE GENOMIC DNA]</scope>
</reference>
<evidence type="ECO:0000256" key="4">
    <source>
        <dbReference type="ARBA" id="ARBA00022679"/>
    </source>
</evidence>
<evidence type="ECO:0000313" key="10">
    <source>
        <dbReference type="Proteomes" id="UP001604336"/>
    </source>
</evidence>
<dbReference type="Gene3D" id="3.30.40.10">
    <property type="entry name" value="Zinc/RING finger domain, C3HC4 (zinc finger)"/>
    <property type="match status" value="1"/>
</dbReference>
<organism evidence="9 10">
    <name type="scientific">Abeliophyllum distichum</name>
    <dbReference type="NCBI Taxonomy" id="126358"/>
    <lineage>
        <taxon>Eukaryota</taxon>
        <taxon>Viridiplantae</taxon>
        <taxon>Streptophyta</taxon>
        <taxon>Embryophyta</taxon>
        <taxon>Tracheophyta</taxon>
        <taxon>Spermatophyta</taxon>
        <taxon>Magnoliopsida</taxon>
        <taxon>eudicotyledons</taxon>
        <taxon>Gunneridae</taxon>
        <taxon>Pentapetalae</taxon>
        <taxon>asterids</taxon>
        <taxon>lamiids</taxon>
        <taxon>Lamiales</taxon>
        <taxon>Oleaceae</taxon>
        <taxon>Forsythieae</taxon>
        <taxon>Abeliophyllum</taxon>
    </lineage>
</organism>
<evidence type="ECO:0000256" key="3">
    <source>
        <dbReference type="ARBA" id="ARBA00012483"/>
    </source>
</evidence>
<dbReference type="InterPro" id="IPR057623">
    <property type="entry name" value="PUB12-19-like_N"/>
</dbReference>
<evidence type="ECO:0000256" key="1">
    <source>
        <dbReference type="ARBA" id="ARBA00000900"/>
    </source>
</evidence>
<keyword evidence="4" id="KW-0808">Transferase</keyword>
<dbReference type="FunFam" id="1.25.10.10:FF:000485">
    <property type="entry name" value="RING-type E3 ubiquitin transferase"/>
    <property type="match status" value="1"/>
</dbReference>
<dbReference type="FunFam" id="3.30.40.10:FF:000442">
    <property type="entry name" value="RING-type E3 ubiquitin transferase"/>
    <property type="match status" value="1"/>
</dbReference>
<keyword evidence="6" id="KW-0833">Ubl conjugation pathway</keyword>
<dbReference type="PANTHER" id="PTHR23315">
    <property type="entry name" value="U BOX DOMAIN-CONTAINING"/>
    <property type="match status" value="1"/>
</dbReference>
<sequence>MIRKSDDFTRRILNFPAIRPCDLVCFSSIMNSLIDLCHTICHYKSRTFFTNKKNARDSIRLIEIFLVFLEDIQNGHSRNESTLVLGLSELHFIFQKVQFLLEDCSRDDARIWMLVKSENVSSQFRLLMRSIAVALDVLPVEGLDVSAEVGEMVEFVSRQAFKAKFDVEVDDRRVSRKVLGVLDRFGNRIVPESSDLMRVLEYLGIQSWTECNKEVKFLEGEIGQECLTDEKRDVGFLSSLMAFMIYCRCTLFVVVDNAPIRQSDGVGCISDLIGCLNPDDLRCPITLEIMIDPVTISTGHTYDRTSIMKWFKSGNHTCPKTGERLISIDLVPNLALKRLIKQYCSENGIPFPETGGRNHDITRSAGAGSATAEQVMTLLASFLVGKLMVGTREEQQKAAYEIRLLTKTSVFNRSCLVEADAIPLLLNLLSSSNPAAQENAIAALMNLSKYSKSKRIMIESGGLDLIVGVLNEGLKIEARQHAAGTLFYLASVEEYCKMIGKIPGVIPALMELIRDGPDRAKKNALVTIFGLLMNPENHCRVLAAGFVPLLVNLLTSSQRDDLITDSLAVLATLAEKLYGTMAIISAGTLPVIAEVLSSLNSRPAREYCVSLLLALCINDGADVVPLLVKNPSLMVALYSLLTDGTPRARKKANSLIRILHAFNEKSSSSLMATALPPEQFIHVW</sequence>
<evidence type="ECO:0000256" key="5">
    <source>
        <dbReference type="ARBA" id="ARBA00022737"/>
    </source>
</evidence>
<accession>A0ABD1W2Z6</accession>
<dbReference type="Pfam" id="PF04564">
    <property type="entry name" value="U-box"/>
    <property type="match status" value="1"/>
</dbReference>
<dbReference type="SMART" id="SM00185">
    <property type="entry name" value="ARM"/>
    <property type="match status" value="4"/>
</dbReference>
<dbReference type="Pfam" id="PF25368">
    <property type="entry name" value="PUB10_N"/>
    <property type="match status" value="1"/>
</dbReference>
<dbReference type="Proteomes" id="UP001604336">
    <property type="component" value="Unassembled WGS sequence"/>
</dbReference>
<dbReference type="InterPro" id="IPR058678">
    <property type="entry name" value="ARM_PUB"/>
</dbReference>
<dbReference type="GO" id="GO:0061630">
    <property type="term" value="F:ubiquitin protein ligase activity"/>
    <property type="evidence" value="ECO:0007669"/>
    <property type="project" value="UniProtKB-EC"/>
</dbReference>
<evidence type="ECO:0000256" key="2">
    <source>
        <dbReference type="ARBA" id="ARBA00004906"/>
    </source>
</evidence>
<dbReference type="PROSITE" id="PS50176">
    <property type="entry name" value="ARM_REPEAT"/>
    <property type="match status" value="2"/>
</dbReference>
<dbReference type="InterPro" id="IPR013083">
    <property type="entry name" value="Znf_RING/FYVE/PHD"/>
</dbReference>
<comment type="pathway">
    <text evidence="2">Protein modification; protein ubiquitination.</text>
</comment>
<dbReference type="PANTHER" id="PTHR23315:SF307">
    <property type="entry name" value="U-BOX DOMAIN-CONTAINING PROTEIN 19"/>
    <property type="match status" value="1"/>
</dbReference>
<dbReference type="Pfam" id="PF25598">
    <property type="entry name" value="ARM_PUB"/>
    <property type="match status" value="1"/>
</dbReference>
<comment type="caution">
    <text evidence="9">The sequence shown here is derived from an EMBL/GenBank/DDBJ whole genome shotgun (WGS) entry which is preliminary data.</text>
</comment>
<dbReference type="EC" id="2.3.2.27" evidence="3"/>
<evidence type="ECO:0000313" key="9">
    <source>
        <dbReference type="EMBL" id="KAL2543183.1"/>
    </source>
</evidence>
<proteinExistence type="predicted"/>
<feature type="repeat" description="ARM" evidence="7">
    <location>
        <begin position="545"/>
        <end position="588"/>
    </location>
</feature>
<dbReference type="GO" id="GO:0010029">
    <property type="term" value="P:regulation of seed germination"/>
    <property type="evidence" value="ECO:0007669"/>
    <property type="project" value="UniProtKB-ARBA"/>
</dbReference>
<dbReference type="InterPro" id="IPR016024">
    <property type="entry name" value="ARM-type_fold"/>
</dbReference>
<comment type="catalytic activity">
    <reaction evidence="1">
        <text>S-ubiquitinyl-[E2 ubiquitin-conjugating enzyme]-L-cysteine + [acceptor protein]-L-lysine = [E2 ubiquitin-conjugating enzyme]-L-cysteine + N(6)-ubiquitinyl-[acceptor protein]-L-lysine.</text>
        <dbReference type="EC" id="2.3.2.27"/>
    </reaction>
</comment>
<dbReference type="InterPro" id="IPR003613">
    <property type="entry name" value="Ubox_domain"/>
</dbReference>